<organism evidence="1 2">
    <name type="scientific">Romanomermis culicivorax</name>
    <name type="common">Nematode worm</name>
    <dbReference type="NCBI Taxonomy" id="13658"/>
    <lineage>
        <taxon>Eukaryota</taxon>
        <taxon>Metazoa</taxon>
        <taxon>Ecdysozoa</taxon>
        <taxon>Nematoda</taxon>
        <taxon>Enoplea</taxon>
        <taxon>Dorylaimia</taxon>
        <taxon>Mermithida</taxon>
        <taxon>Mermithoidea</taxon>
        <taxon>Mermithidae</taxon>
        <taxon>Romanomermis</taxon>
    </lineage>
</organism>
<evidence type="ECO:0000313" key="1">
    <source>
        <dbReference type="Proteomes" id="UP000887565"/>
    </source>
</evidence>
<sequence>METACKLLLITLKDNRSDDTRFVGTYTSESFKIDKSSFGLTNSPSFPLIFLVKADRTMFAYFKNAYNGFWDESHWLPPGYNWSSLKSTEFEHYPHFADLRLPIYYAFAFLVARMIFEW</sequence>
<accession>A0A915LB04</accession>
<protein>
    <submittedName>
        <fullName evidence="2">Uncharacterized protein</fullName>
    </submittedName>
</protein>
<keyword evidence="1" id="KW-1185">Reference proteome</keyword>
<evidence type="ECO:0000313" key="2">
    <source>
        <dbReference type="WBParaSite" id="nRc.2.0.1.t48022-RA"/>
    </source>
</evidence>
<reference evidence="2" key="1">
    <citation type="submission" date="2022-11" db="UniProtKB">
        <authorList>
            <consortium name="WormBaseParasite"/>
        </authorList>
    </citation>
    <scope>IDENTIFICATION</scope>
</reference>
<dbReference type="AlphaFoldDB" id="A0A915LB04"/>
<name>A0A915LB04_ROMCU</name>
<proteinExistence type="predicted"/>
<dbReference type="Proteomes" id="UP000887565">
    <property type="component" value="Unplaced"/>
</dbReference>
<dbReference type="WBParaSite" id="nRc.2.0.1.t48022-RA">
    <property type="protein sequence ID" value="nRc.2.0.1.t48022-RA"/>
    <property type="gene ID" value="nRc.2.0.1.g48022"/>
</dbReference>